<dbReference type="SMART" id="SM00248">
    <property type="entry name" value="ANK"/>
    <property type="match status" value="3"/>
</dbReference>
<dbReference type="Gene3D" id="1.25.40.20">
    <property type="entry name" value="Ankyrin repeat-containing domain"/>
    <property type="match status" value="1"/>
</dbReference>
<keyword evidence="1" id="KW-0677">Repeat</keyword>
<dbReference type="PROSITE" id="PS50297">
    <property type="entry name" value="ANK_REP_REGION"/>
    <property type="match status" value="1"/>
</dbReference>
<gene>
    <name evidence="5" type="ORF">IAR55_000396</name>
</gene>
<feature type="compositionally biased region" description="Low complexity" evidence="4">
    <location>
        <begin position="126"/>
        <end position="151"/>
    </location>
</feature>
<evidence type="ECO:0000256" key="4">
    <source>
        <dbReference type="SAM" id="MobiDB-lite"/>
    </source>
</evidence>
<dbReference type="PANTHER" id="PTHR24171:SF8">
    <property type="entry name" value="BRCA1-ASSOCIATED RING DOMAIN PROTEIN 1"/>
    <property type="match status" value="1"/>
</dbReference>
<dbReference type="InterPro" id="IPR002110">
    <property type="entry name" value="Ankyrin_rpt"/>
</dbReference>
<dbReference type="KEGG" id="kne:92177656"/>
<keyword evidence="2 3" id="KW-0040">ANK repeat</keyword>
<comment type="caution">
    <text evidence="5">The sequence shown here is derived from an EMBL/GenBank/DDBJ whole genome shotgun (WGS) entry which is preliminary data.</text>
</comment>
<evidence type="ECO:0000313" key="6">
    <source>
        <dbReference type="Proteomes" id="UP001388673"/>
    </source>
</evidence>
<feature type="repeat" description="ANK" evidence="3">
    <location>
        <begin position="40"/>
        <end position="72"/>
    </location>
</feature>
<dbReference type="InterPro" id="IPR036770">
    <property type="entry name" value="Ankyrin_rpt-contain_sf"/>
</dbReference>
<dbReference type="RefSeq" id="XP_066806074.1">
    <property type="nucleotide sequence ID" value="XM_066943532.1"/>
</dbReference>
<name>A0AAW0Z6M6_9TREE</name>
<dbReference type="GO" id="GO:0085020">
    <property type="term" value="P:protein K6-linked ubiquitination"/>
    <property type="evidence" value="ECO:0007669"/>
    <property type="project" value="TreeGrafter"/>
</dbReference>
<keyword evidence="6" id="KW-1185">Reference proteome</keyword>
<evidence type="ECO:0000313" key="5">
    <source>
        <dbReference type="EMBL" id="KAK8869828.1"/>
    </source>
</evidence>
<organism evidence="5 6">
    <name type="scientific">Kwoniella newhampshirensis</name>
    <dbReference type="NCBI Taxonomy" id="1651941"/>
    <lineage>
        <taxon>Eukaryota</taxon>
        <taxon>Fungi</taxon>
        <taxon>Dikarya</taxon>
        <taxon>Basidiomycota</taxon>
        <taxon>Agaricomycotina</taxon>
        <taxon>Tremellomycetes</taxon>
        <taxon>Tremellales</taxon>
        <taxon>Cryptococcaceae</taxon>
        <taxon>Kwoniella</taxon>
    </lineage>
</organism>
<dbReference type="EMBL" id="JBCAWK010000001">
    <property type="protein sequence ID" value="KAK8869828.1"/>
    <property type="molecule type" value="Genomic_DNA"/>
</dbReference>
<dbReference type="Proteomes" id="UP001388673">
    <property type="component" value="Unassembled WGS sequence"/>
</dbReference>
<protein>
    <recommendedName>
        <fullName evidence="7">Ankyrin repeat-containing protein</fullName>
    </recommendedName>
</protein>
<evidence type="ECO:0008006" key="7">
    <source>
        <dbReference type="Google" id="ProtNLM"/>
    </source>
</evidence>
<dbReference type="GO" id="GO:0004842">
    <property type="term" value="F:ubiquitin-protein transferase activity"/>
    <property type="evidence" value="ECO:0007669"/>
    <property type="project" value="TreeGrafter"/>
</dbReference>
<evidence type="ECO:0000256" key="3">
    <source>
        <dbReference type="PROSITE-ProRule" id="PRU00023"/>
    </source>
</evidence>
<dbReference type="GeneID" id="92177656"/>
<evidence type="ECO:0000256" key="1">
    <source>
        <dbReference type="ARBA" id="ARBA00022737"/>
    </source>
</evidence>
<accession>A0AAW0Z6M6</accession>
<evidence type="ECO:0000256" key="2">
    <source>
        <dbReference type="ARBA" id="ARBA00023043"/>
    </source>
</evidence>
<dbReference type="AlphaFoldDB" id="A0AAW0Z6M6"/>
<feature type="region of interest" description="Disordered" evidence="4">
    <location>
        <begin position="125"/>
        <end position="151"/>
    </location>
</feature>
<dbReference type="SUPFAM" id="SSF48403">
    <property type="entry name" value="Ankyrin repeat"/>
    <property type="match status" value="1"/>
</dbReference>
<dbReference type="PANTHER" id="PTHR24171">
    <property type="entry name" value="ANKYRIN REPEAT DOMAIN-CONTAINING PROTEIN 39-RELATED"/>
    <property type="match status" value="1"/>
</dbReference>
<dbReference type="Pfam" id="PF12796">
    <property type="entry name" value="Ank_2"/>
    <property type="match status" value="1"/>
</dbReference>
<sequence length="232" mass="25126">MVQPSSAGKNLWVAASDGDLERVRYLIENEGCTPDDKDANSYTPMHAAASYAHIPLLTYLLSANGNPNIPDDDGDTPLFVVESLEVAQFLVENGAEAGWKNEEGLTAADALEEDHPEISTYLRSITNTSDPASSTTTDDQNQTDNEQGQGQISQLALDNYTNEQTSNLLQEAQEILEQCTRDGTDPDERLREVVERAVKDGLAFGRNTAGEIEVLPGNGAAGGVEEKRAREE</sequence>
<proteinExistence type="predicted"/>
<dbReference type="PROSITE" id="PS50088">
    <property type="entry name" value="ANK_REPEAT"/>
    <property type="match status" value="1"/>
</dbReference>
<reference evidence="5 6" key="1">
    <citation type="journal article" date="2024" name="bioRxiv">
        <title>Comparative genomics of Cryptococcus and Kwoniella reveals pathogenesis evolution and contrasting karyotype dynamics via intercentromeric recombination or chromosome fusion.</title>
        <authorList>
            <person name="Coelho M.A."/>
            <person name="David-Palma M."/>
            <person name="Shea T."/>
            <person name="Bowers K."/>
            <person name="McGinley-Smith S."/>
            <person name="Mohammad A.W."/>
            <person name="Gnirke A."/>
            <person name="Yurkov A.M."/>
            <person name="Nowrousian M."/>
            <person name="Sun S."/>
            <person name="Cuomo C.A."/>
            <person name="Heitman J."/>
        </authorList>
    </citation>
    <scope>NUCLEOTIDE SEQUENCE [LARGE SCALE GENOMIC DNA]</scope>
    <source>
        <strain evidence="5 6">CBS 13917</strain>
    </source>
</reference>